<dbReference type="GO" id="GO:0005886">
    <property type="term" value="C:plasma membrane"/>
    <property type="evidence" value="ECO:0007669"/>
    <property type="project" value="UniProtKB-SubCell"/>
</dbReference>
<keyword evidence="3 6" id="KW-0812">Transmembrane</keyword>
<proteinExistence type="predicted"/>
<evidence type="ECO:0000256" key="3">
    <source>
        <dbReference type="ARBA" id="ARBA00022692"/>
    </source>
</evidence>
<evidence type="ECO:0000313" key="9">
    <source>
        <dbReference type="Proteomes" id="UP000241201"/>
    </source>
</evidence>
<dbReference type="PANTHER" id="PTHR33545">
    <property type="entry name" value="UPF0750 MEMBRANE PROTEIN YITT-RELATED"/>
    <property type="match status" value="1"/>
</dbReference>
<dbReference type="PIRSF" id="PIRSF006483">
    <property type="entry name" value="Membrane_protein_YitT"/>
    <property type="match status" value="1"/>
</dbReference>
<evidence type="ECO:0000256" key="2">
    <source>
        <dbReference type="ARBA" id="ARBA00022475"/>
    </source>
</evidence>
<dbReference type="Pfam" id="PF02588">
    <property type="entry name" value="YitT_membrane"/>
    <property type="match status" value="1"/>
</dbReference>
<keyword evidence="2" id="KW-1003">Cell membrane</keyword>
<sequence>MKKIIQIIIGNILMAFAFSTLILDNSIVAGGVSGISTVFHFYTGISISLCVGIINIALFIIGFCFLGKTFAMKTLISTFLFPILLEFFNQQSYLHGLLNDQLLICILGGFLLGLGIGLVLKAGGSTGGFDILALVVEKNFKVPVTLLVNGIDATILVLQISFHSVPEIVYGIMTILITAYMMNYLLSSGKGCVQVLLMSKEIERMKMMILNDMDAGVTLLDGKSGFYGNDTEVVLTILPYRKLPDLKDKIKEIDEKAFIIVSHVEEVSGNGFTYSKEMREASF</sequence>
<gene>
    <name evidence="8" type="ORF">C7U55_01070</name>
</gene>
<dbReference type="AlphaFoldDB" id="A0A2T3G3T6"/>
<evidence type="ECO:0000256" key="4">
    <source>
        <dbReference type="ARBA" id="ARBA00022989"/>
    </source>
</evidence>
<feature type="transmembrane region" description="Helical" evidence="6">
    <location>
        <begin position="168"/>
        <end position="186"/>
    </location>
</feature>
<keyword evidence="4 6" id="KW-1133">Transmembrane helix</keyword>
<organism evidence="8 9">
    <name type="scientific">Faecalibacillus faecis</name>
    <dbReference type="NCBI Taxonomy" id="1982628"/>
    <lineage>
        <taxon>Bacteria</taxon>
        <taxon>Bacillati</taxon>
        <taxon>Bacillota</taxon>
        <taxon>Erysipelotrichia</taxon>
        <taxon>Erysipelotrichales</taxon>
        <taxon>Coprobacillaceae</taxon>
        <taxon>Faecalibacillus</taxon>
    </lineage>
</organism>
<evidence type="ECO:0000313" key="8">
    <source>
        <dbReference type="EMBL" id="PST42178.1"/>
    </source>
</evidence>
<feature type="transmembrane region" description="Helical" evidence="6">
    <location>
        <begin position="12"/>
        <end position="35"/>
    </location>
</feature>
<dbReference type="InterPro" id="IPR051461">
    <property type="entry name" value="UPF0750_membrane"/>
</dbReference>
<keyword evidence="5 6" id="KW-0472">Membrane</keyword>
<name>A0A2T3G3T6_9FIRM</name>
<comment type="subcellular location">
    <subcellularLocation>
        <location evidence="1">Cell membrane</location>
        <topology evidence="1">Multi-pass membrane protein</topology>
    </subcellularLocation>
</comment>
<evidence type="ECO:0000256" key="1">
    <source>
        <dbReference type="ARBA" id="ARBA00004651"/>
    </source>
</evidence>
<keyword evidence="9" id="KW-1185">Reference proteome</keyword>
<protein>
    <submittedName>
        <fullName evidence="8">YitT family protein</fullName>
    </submittedName>
</protein>
<feature type="domain" description="DUF2179" evidence="7">
    <location>
        <begin position="216"/>
        <end position="269"/>
    </location>
</feature>
<dbReference type="Gene3D" id="3.30.70.120">
    <property type="match status" value="1"/>
</dbReference>
<feature type="transmembrane region" description="Helical" evidence="6">
    <location>
        <begin position="41"/>
        <end position="63"/>
    </location>
</feature>
<dbReference type="InterPro" id="IPR003740">
    <property type="entry name" value="YitT"/>
</dbReference>
<evidence type="ECO:0000259" key="7">
    <source>
        <dbReference type="Pfam" id="PF10035"/>
    </source>
</evidence>
<dbReference type="GeneID" id="77469696"/>
<reference evidence="9" key="1">
    <citation type="submission" date="2018-03" db="EMBL/GenBank/DDBJ databases">
        <title>Lachnoclostridium SNUG30370 gen.nov., sp.nov., isolated from human faeces.</title>
        <authorList>
            <person name="Seo B."/>
            <person name="Jeon K."/>
            <person name="Ko G."/>
        </authorList>
    </citation>
    <scope>NUCLEOTIDE SEQUENCE [LARGE SCALE GENOMIC DNA]</scope>
    <source>
        <strain evidence="9">SNUG30370</strain>
    </source>
</reference>
<accession>A0A2T3G3T6</accession>
<dbReference type="InterPro" id="IPR019264">
    <property type="entry name" value="DUF2179"/>
</dbReference>
<evidence type="ECO:0000256" key="6">
    <source>
        <dbReference type="SAM" id="Phobius"/>
    </source>
</evidence>
<evidence type="ECO:0000256" key="5">
    <source>
        <dbReference type="ARBA" id="ARBA00023136"/>
    </source>
</evidence>
<dbReference type="CDD" id="cd16380">
    <property type="entry name" value="YitT_C"/>
    <property type="match status" value="1"/>
</dbReference>
<dbReference type="Pfam" id="PF10035">
    <property type="entry name" value="DUF2179"/>
    <property type="match status" value="1"/>
</dbReference>
<dbReference type="EMBL" id="PYLP01000001">
    <property type="protein sequence ID" value="PST42178.1"/>
    <property type="molecule type" value="Genomic_DNA"/>
</dbReference>
<feature type="transmembrane region" description="Helical" evidence="6">
    <location>
        <begin position="101"/>
        <end position="120"/>
    </location>
</feature>
<dbReference type="InterPro" id="IPR015867">
    <property type="entry name" value="N-reg_PII/ATP_PRibTrfase_C"/>
</dbReference>
<comment type="caution">
    <text evidence="8">The sequence shown here is derived from an EMBL/GenBank/DDBJ whole genome shotgun (WGS) entry which is preliminary data.</text>
</comment>
<dbReference type="Proteomes" id="UP000241201">
    <property type="component" value="Unassembled WGS sequence"/>
</dbReference>
<dbReference type="RefSeq" id="WP_106986963.1">
    <property type="nucleotide sequence ID" value="NZ_PYLP01000001.1"/>
</dbReference>
<dbReference type="PANTHER" id="PTHR33545:SF5">
    <property type="entry name" value="UPF0750 MEMBRANE PROTEIN YITT"/>
    <property type="match status" value="1"/>
</dbReference>